<dbReference type="KEGG" id="mez:Mtc_1801"/>
<evidence type="ECO:0000256" key="7">
    <source>
        <dbReference type="ARBA" id="ARBA00023136"/>
    </source>
</evidence>
<keyword evidence="4" id="KW-0653">Protein transport</keyword>
<evidence type="ECO:0000256" key="6">
    <source>
        <dbReference type="ARBA" id="ARBA00023010"/>
    </source>
</evidence>
<proteinExistence type="predicted"/>
<evidence type="ECO:0000313" key="9">
    <source>
        <dbReference type="EMBL" id="AFD00544.1"/>
    </source>
</evidence>
<dbReference type="GO" id="GO:0015031">
    <property type="term" value="P:protein transport"/>
    <property type="evidence" value="ECO:0007669"/>
    <property type="project" value="UniProtKB-KW"/>
</dbReference>
<comment type="subcellular location">
    <subcellularLocation>
        <location evidence="1">Membrane</location>
        <topology evidence="1">Single-pass membrane protein</topology>
    </subcellularLocation>
</comment>
<evidence type="ECO:0000256" key="3">
    <source>
        <dbReference type="ARBA" id="ARBA00022692"/>
    </source>
</evidence>
<keyword evidence="2" id="KW-0813">Transport</keyword>
<keyword evidence="10" id="KW-1185">Reference proteome</keyword>
<dbReference type="InterPro" id="IPR003369">
    <property type="entry name" value="TatA/B/E"/>
</dbReference>
<keyword evidence="5" id="KW-1133">Transmembrane helix</keyword>
<dbReference type="STRING" id="1041930.Mtc_1801"/>
<dbReference type="EMBL" id="CP003243">
    <property type="protein sequence ID" value="AFD00544.1"/>
    <property type="molecule type" value="Genomic_DNA"/>
</dbReference>
<evidence type="ECO:0000313" key="10">
    <source>
        <dbReference type="Proteomes" id="UP000005233"/>
    </source>
</evidence>
<dbReference type="Gene3D" id="1.20.5.3310">
    <property type="match status" value="1"/>
</dbReference>
<keyword evidence="3" id="KW-0812">Transmembrane</keyword>
<dbReference type="OrthoDB" id="27754at2157"/>
<dbReference type="Proteomes" id="UP000005233">
    <property type="component" value="Chromosome"/>
</dbReference>
<keyword evidence="6" id="KW-0811">Translocation</keyword>
<gene>
    <name evidence="9" type="ordered locus">Mtc_1801</name>
</gene>
<dbReference type="AlphaFoldDB" id="H8I9U3"/>
<evidence type="ECO:0000256" key="5">
    <source>
        <dbReference type="ARBA" id="ARBA00022989"/>
    </source>
</evidence>
<evidence type="ECO:0000256" key="4">
    <source>
        <dbReference type="ARBA" id="ARBA00022927"/>
    </source>
</evidence>
<dbReference type="eggNOG" id="arCOG02694">
    <property type="taxonomic scope" value="Archaea"/>
</dbReference>
<reference evidence="9 10" key="1">
    <citation type="journal article" date="2012" name="J. Bacteriol.">
        <title>Complete genome sequence of a thermophilic methanogen, Methanocella conradii HZ254, isolated from Chinese rice field soil.</title>
        <authorList>
            <person name="Lu Z."/>
            <person name="Lu Y."/>
        </authorList>
    </citation>
    <scope>NUCLEOTIDE SEQUENCE [LARGE SCALE GENOMIC DNA]</scope>
    <source>
        <strain evidence="10">DSM 24694 / JCM 17849 / CGMCC 1.5162 / HZ254</strain>
    </source>
</reference>
<keyword evidence="7" id="KW-0472">Membrane</keyword>
<dbReference type="HOGENOM" id="CLU_086034_3_2_2"/>
<evidence type="ECO:0000256" key="2">
    <source>
        <dbReference type="ARBA" id="ARBA00022448"/>
    </source>
</evidence>
<organism evidence="9 10">
    <name type="scientific">Methanocella conradii (strain DSM 24694 / JCM 17849 / CGMCC 1.5162 / HZ254)</name>
    <dbReference type="NCBI Taxonomy" id="1041930"/>
    <lineage>
        <taxon>Archaea</taxon>
        <taxon>Methanobacteriati</taxon>
        <taxon>Methanobacteriota</taxon>
        <taxon>Stenosarchaea group</taxon>
        <taxon>Methanomicrobia</taxon>
        <taxon>Methanocellales</taxon>
        <taxon>Methanocellaceae</taxon>
        <taxon>Methanocella</taxon>
    </lineage>
</organism>
<name>H8I9U3_METCZ</name>
<dbReference type="PANTHER" id="PTHR42982">
    <property type="entry name" value="SEC-INDEPENDENT PROTEIN TRANSLOCASE PROTEIN TATA"/>
    <property type="match status" value="1"/>
</dbReference>
<protein>
    <submittedName>
        <fullName evidence="9">Sec-independent protein secretion pathway component</fullName>
    </submittedName>
</protein>
<evidence type="ECO:0000256" key="8">
    <source>
        <dbReference type="SAM" id="Coils"/>
    </source>
</evidence>
<dbReference type="Pfam" id="PF02416">
    <property type="entry name" value="TatA_B_E"/>
    <property type="match status" value="1"/>
</dbReference>
<dbReference type="PANTHER" id="PTHR42982:SF1">
    <property type="entry name" value="SEC-INDEPENDENT PROTEIN TRANSLOCASE PROTEIN TATA"/>
    <property type="match status" value="1"/>
</dbReference>
<dbReference type="GeneID" id="11971947"/>
<sequence>MVGFDEIIFIAIVALLLFGPDKLPEYIRELGRLYAEVKKAQRDLEAELNKAVQEPVKAQKPPSPTVAEIARKMGISVEGKAEDQLLKEIDEAITSKSGKV</sequence>
<dbReference type="GO" id="GO:0016020">
    <property type="term" value="C:membrane"/>
    <property type="evidence" value="ECO:0007669"/>
    <property type="project" value="UniProtKB-ARBA"/>
</dbReference>
<keyword evidence="8" id="KW-0175">Coiled coil</keyword>
<feature type="coiled-coil region" evidence="8">
    <location>
        <begin position="27"/>
        <end position="54"/>
    </location>
</feature>
<dbReference type="RefSeq" id="WP_014406375.1">
    <property type="nucleotide sequence ID" value="NC_017034.1"/>
</dbReference>
<accession>H8I9U3</accession>
<evidence type="ECO:0000256" key="1">
    <source>
        <dbReference type="ARBA" id="ARBA00004167"/>
    </source>
</evidence>